<dbReference type="InterPro" id="IPR016186">
    <property type="entry name" value="C-type_lectin-like/link_sf"/>
</dbReference>
<keyword evidence="3" id="KW-0768">Sushi</keyword>
<organism evidence="5 6">
    <name type="scientific">Mya arenaria</name>
    <name type="common">Soft-shell clam</name>
    <dbReference type="NCBI Taxonomy" id="6604"/>
    <lineage>
        <taxon>Eukaryota</taxon>
        <taxon>Metazoa</taxon>
        <taxon>Spiralia</taxon>
        <taxon>Lophotrochozoa</taxon>
        <taxon>Mollusca</taxon>
        <taxon>Bivalvia</taxon>
        <taxon>Autobranchia</taxon>
        <taxon>Heteroconchia</taxon>
        <taxon>Euheterodonta</taxon>
        <taxon>Imparidentia</taxon>
        <taxon>Neoheterodontei</taxon>
        <taxon>Myida</taxon>
        <taxon>Myoidea</taxon>
        <taxon>Myidae</taxon>
        <taxon>Mya</taxon>
    </lineage>
</organism>
<dbReference type="Gene3D" id="3.10.100.10">
    <property type="entry name" value="Mannose-Binding Protein A, subunit A"/>
    <property type="match status" value="1"/>
</dbReference>
<evidence type="ECO:0000313" key="6">
    <source>
        <dbReference type="Proteomes" id="UP001164746"/>
    </source>
</evidence>
<keyword evidence="6" id="KW-1185">Reference proteome</keyword>
<feature type="domain" description="Sushi" evidence="4">
    <location>
        <begin position="131"/>
        <end position="188"/>
    </location>
</feature>
<dbReference type="SUPFAM" id="SSF56436">
    <property type="entry name" value="C-type lectin-like"/>
    <property type="match status" value="1"/>
</dbReference>
<evidence type="ECO:0000256" key="3">
    <source>
        <dbReference type="PROSITE-ProRule" id="PRU00302"/>
    </source>
</evidence>
<proteinExistence type="predicted"/>
<feature type="disulfide bond" evidence="3">
    <location>
        <begin position="159"/>
        <end position="186"/>
    </location>
</feature>
<dbReference type="Pfam" id="PF00084">
    <property type="entry name" value="Sushi"/>
    <property type="match status" value="1"/>
</dbReference>
<dbReference type="InterPro" id="IPR016187">
    <property type="entry name" value="CTDL_fold"/>
</dbReference>
<dbReference type="InterPro" id="IPR035976">
    <property type="entry name" value="Sushi/SCR/CCP_sf"/>
</dbReference>
<keyword evidence="2 3" id="KW-1015">Disulfide bond</keyword>
<dbReference type="CDD" id="cd00033">
    <property type="entry name" value="CCP"/>
    <property type="match status" value="1"/>
</dbReference>
<evidence type="ECO:0000256" key="2">
    <source>
        <dbReference type="ARBA" id="ARBA00023157"/>
    </source>
</evidence>
<dbReference type="Gene3D" id="2.10.70.10">
    <property type="entry name" value="Complement Module, domain 1"/>
    <property type="match status" value="1"/>
</dbReference>
<evidence type="ECO:0000259" key="4">
    <source>
        <dbReference type="PROSITE" id="PS50923"/>
    </source>
</evidence>
<sequence>MFKMALTFEYVFRLTIIICAIPSYISARIVSVDDWTQCPPPSSRFRVFTGVTVEQCAAECEARPACVTLGYLRHPHVCELFYKPEDGPVNVIGTSHCHCVNRENLEEEDGNPCGCPTWSVCDRKSYKCTIKECKPPRNVNNGTILGNRYDVGAKLRVKCDVGYYEEKDMTSLTCTESGNWSHVPSCVSKTTTTSIITPATATSTTTPTTTTSTITLTTTTSTNTPATATSTITPTTATSTITPATATSTITPATATSTITRATATSTITPASATNQKFDSWVDGQKKDRGWIFHDNTLMHTDTDFWRSNEPRGDSECVMFKKGDGKLRGYNEKECISEMTRVICERSVTD</sequence>
<dbReference type="PROSITE" id="PS50923">
    <property type="entry name" value="SUSHI"/>
    <property type="match status" value="1"/>
</dbReference>
<evidence type="ECO:0000256" key="1">
    <source>
        <dbReference type="ARBA" id="ARBA00022729"/>
    </source>
</evidence>
<dbReference type="SUPFAM" id="SSF57535">
    <property type="entry name" value="Complement control module/SCR domain"/>
    <property type="match status" value="1"/>
</dbReference>
<comment type="caution">
    <text evidence="3">Lacks conserved residue(s) required for the propagation of feature annotation.</text>
</comment>
<evidence type="ECO:0000313" key="5">
    <source>
        <dbReference type="EMBL" id="WAR25434.1"/>
    </source>
</evidence>
<dbReference type="InterPro" id="IPR000436">
    <property type="entry name" value="Sushi_SCR_CCP_dom"/>
</dbReference>
<keyword evidence="1" id="KW-0732">Signal</keyword>
<accession>A0ABY7FWA6</accession>
<dbReference type="SMART" id="SM00032">
    <property type="entry name" value="CCP"/>
    <property type="match status" value="1"/>
</dbReference>
<dbReference type="Proteomes" id="UP001164746">
    <property type="component" value="Chromosome 14"/>
</dbReference>
<gene>
    <name evidence="5" type="ORF">MAR_011138</name>
</gene>
<dbReference type="EMBL" id="CP111025">
    <property type="protein sequence ID" value="WAR25434.1"/>
    <property type="molecule type" value="Genomic_DNA"/>
</dbReference>
<reference evidence="5" key="1">
    <citation type="submission" date="2022-11" db="EMBL/GenBank/DDBJ databases">
        <title>Centuries of genome instability and evolution in soft-shell clam transmissible cancer (bioRxiv).</title>
        <authorList>
            <person name="Hart S.F.M."/>
            <person name="Yonemitsu M.A."/>
            <person name="Giersch R.M."/>
            <person name="Beal B.F."/>
            <person name="Arriagada G."/>
            <person name="Davis B.W."/>
            <person name="Ostrander E.A."/>
            <person name="Goff S.P."/>
            <person name="Metzger M.J."/>
        </authorList>
    </citation>
    <scope>NUCLEOTIDE SEQUENCE</scope>
    <source>
        <strain evidence="5">MELC-2E11</strain>
        <tissue evidence="5">Siphon/mantle</tissue>
    </source>
</reference>
<protein>
    <recommendedName>
        <fullName evidence="4">Sushi domain-containing protein</fullName>
    </recommendedName>
</protein>
<name>A0ABY7FWA6_MYAAR</name>